<dbReference type="EMBL" id="CM017648">
    <property type="protein sequence ID" value="TYI99208.1"/>
    <property type="molecule type" value="Genomic_DNA"/>
</dbReference>
<name>A0A5D2WCI8_GOSMU</name>
<feature type="compositionally biased region" description="Polar residues" evidence="1">
    <location>
        <begin position="107"/>
        <end position="122"/>
    </location>
</feature>
<proteinExistence type="predicted"/>
<evidence type="ECO:0000256" key="1">
    <source>
        <dbReference type="SAM" id="MobiDB-lite"/>
    </source>
</evidence>
<accession>A0A5D2WCI8</accession>
<dbReference type="Proteomes" id="UP000323597">
    <property type="component" value="Chromosome A13"/>
</dbReference>
<feature type="region of interest" description="Disordered" evidence="1">
    <location>
        <begin position="69"/>
        <end position="122"/>
    </location>
</feature>
<evidence type="ECO:0000313" key="3">
    <source>
        <dbReference type="Proteomes" id="UP000323597"/>
    </source>
</evidence>
<feature type="compositionally biased region" description="Acidic residues" evidence="1">
    <location>
        <begin position="84"/>
        <end position="102"/>
    </location>
</feature>
<sequence length="122" mass="14154">MWRLWVRTQLDMQDCRQWVKSRIEDRGAKPCEFSQTAPPHNPSHSVLPIILRLSFLELLDLPYVLDNASDARDTPASLPQKDDYSEDIPIEDEDEIEDDAEPNNENRSSSMSIMFSVNQEVY</sequence>
<keyword evidence="3" id="KW-1185">Reference proteome</keyword>
<evidence type="ECO:0008006" key="4">
    <source>
        <dbReference type="Google" id="ProtNLM"/>
    </source>
</evidence>
<organism evidence="2 3">
    <name type="scientific">Gossypium mustelinum</name>
    <name type="common">Cotton</name>
    <name type="synonym">Gossypium caicoense</name>
    <dbReference type="NCBI Taxonomy" id="34275"/>
    <lineage>
        <taxon>Eukaryota</taxon>
        <taxon>Viridiplantae</taxon>
        <taxon>Streptophyta</taxon>
        <taxon>Embryophyta</taxon>
        <taxon>Tracheophyta</taxon>
        <taxon>Spermatophyta</taxon>
        <taxon>Magnoliopsida</taxon>
        <taxon>eudicotyledons</taxon>
        <taxon>Gunneridae</taxon>
        <taxon>Pentapetalae</taxon>
        <taxon>rosids</taxon>
        <taxon>malvids</taxon>
        <taxon>Malvales</taxon>
        <taxon>Malvaceae</taxon>
        <taxon>Malvoideae</taxon>
        <taxon>Gossypium</taxon>
    </lineage>
</organism>
<dbReference type="AlphaFoldDB" id="A0A5D2WCI8"/>
<protein>
    <recommendedName>
        <fullName evidence="4">Lariat debranching enzyme C-terminal domain-containing protein</fullName>
    </recommendedName>
</protein>
<gene>
    <name evidence="2" type="ORF">E1A91_A13G000200v1</name>
</gene>
<evidence type="ECO:0000313" key="2">
    <source>
        <dbReference type="EMBL" id="TYI99208.1"/>
    </source>
</evidence>
<reference evidence="2 3" key="1">
    <citation type="submission" date="2019-07" db="EMBL/GenBank/DDBJ databases">
        <title>WGS assembly of Gossypium mustelinum.</title>
        <authorList>
            <person name="Chen Z.J."/>
            <person name="Sreedasyam A."/>
            <person name="Ando A."/>
            <person name="Song Q."/>
            <person name="De L."/>
            <person name="Hulse-Kemp A."/>
            <person name="Ding M."/>
            <person name="Ye W."/>
            <person name="Kirkbride R."/>
            <person name="Jenkins J."/>
            <person name="Plott C."/>
            <person name="Lovell J."/>
            <person name="Lin Y.-M."/>
            <person name="Vaughn R."/>
            <person name="Liu B."/>
            <person name="Li W."/>
            <person name="Simpson S."/>
            <person name="Scheffler B."/>
            <person name="Saski C."/>
            <person name="Grover C."/>
            <person name="Hu G."/>
            <person name="Conover J."/>
            <person name="Carlson J."/>
            <person name="Shu S."/>
            <person name="Boston L."/>
            <person name="Williams M."/>
            <person name="Peterson D."/>
            <person name="Mcgee K."/>
            <person name="Jones D."/>
            <person name="Wendel J."/>
            <person name="Stelly D."/>
            <person name="Grimwood J."/>
            <person name="Schmutz J."/>
        </authorList>
    </citation>
    <scope>NUCLEOTIDE SEQUENCE [LARGE SCALE GENOMIC DNA]</scope>
    <source>
        <strain evidence="2">1408120.09</strain>
    </source>
</reference>